<sequence length="139" mass="14842">MGDSTRTCLTICGVICFLVISLPLGITSIVLSQTEDDACDYTDQLGLDIKQYLLGGGIASVVVASLIALFGLMSLCIDEFSLIPIGITIVLNILFGIAWFIIGACILFRSNIECIKEGSVPVIYALVLWCLSASSLFIV</sequence>
<protein>
    <submittedName>
        <fullName evidence="2">Putative ORFan</fullName>
    </submittedName>
</protein>
<dbReference type="RefSeq" id="YP_010781118.1">
    <property type="nucleotide sequence ID" value="NC_075038.1"/>
</dbReference>
<evidence type="ECO:0000256" key="1">
    <source>
        <dbReference type="SAM" id="Phobius"/>
    </source>
</evidence>
<keyword evidence="1" id="KW-0812">Transmembrane</keyword>
<reference evidence="2" key="2">
    <citation type="journal article" date="2018" name="Nat. Commun.">
        <title>Tailed giant Tupanvirus possesses the most complete translational apparatus of the known virosphere.</title>
        <authorList>
            <person name="Abrahao J."/>
            <person name="Silva L."/>
            <person name="Silva L.S."/>
            <person name="Khalil J.Y.B."/>
            <person name="Rodrigues R."/>
            <person name="Arantes T."/>
            <person name="Assis F."/>
            <person name="Boratto P."/>
            <person name="Andrade M."/>
            <person name="Kroon E.G."/>
            <person name="Ribeiro B."/>
            <person name="Bergier I."/>
            <person name="Seligmann H."/>
            <person name="Ghigo E."/>
            <person name="Colson P."/>
            <person name="Levasseur A."/>
            <person name="Kroemer G."/>
            <person name="Raoult D."/>
            <person name="La Scola B."/>
        </authorList>
    </citation>
    <scope>NUCLEOTIDE SEQUENCE [LARGE SCALE GENOMIC DNA]</scope>
    <source>
        <strain evidence="2">Deep ocean</strain>
    </source>
</reference>
<dbReference type="KEGG" id="vg:80517809"/>
<feature type="transmembrane region" description="Helical" evidence="1">
    <location>
        <begin position="121"/>
        <end position="138"/>
    </location>
</feature>
<keyword evidence="1" id="KW-1133">Transmembrane helix</keyword>
<keyword evidence="1" id="KW-0472">Membrane</keyword>
<organism evidence="2">
    <name type="scientific">Tupanvirus deep ocean</name>
    <dbReference type="NCBI Taxonomy" id="2126984"/>
    <lineage>
        <taxon>Viruses</taxon>
        <taxon>Varidnaviria</taxon>
        <taxon>Bamfordvirae</taxon>
        <taxon>Nucleocytoviricota</taxon>
        <taxon>Megaviricetes</taxon>
        <taxon>Imitervirales</taxon>
        <taxon>Mimiviridae</taxon>
        <taxon>Megamimivirinae</taxon>
        <taxon>Tupanvirus</taxon>
        <taxon>Tupanvirus altamarinense</taxon>
    </lineage>
</organism>
<reference evidence="2" key="1">
    <citation type="submission" date="2017-06" db="EMBL/GenBank/DDBJ databases">
        <authorList>
            <person name="Assis F.L."/>
            <person name="Abrahao J.S."/>
            <person name="Silva L."/>
            <person name="Khalil J.B."/>
            <person name="Rodrigues R."/>
            <person name="Silva L.S."/>
            <person name="Boratto P."/>
            <person name="Andrade M."/>
            <person name="Kroon E.G."/>
            <person name="Ribeiro B."/>
            <person name="Bergier I."/>
            <person name="Seligmann H."/>
            <person name="Ghigo E."/>
            <person name="Colson P."/>
            <person name="Levasseur A."/>
            <person name="Raoult D."/>
            <person name="Scola B.L."/>
        </authorList>
    </citation>
    <scope>NUCLEOTIDE SEQUENCE</scope>
    <source>
        <strain evidence="2">Deep ocean</strain>
    </source>
</reference>
<feature type="transmembrane region" description="Helical" evidence="1">
    <location>
        <begin position="89"/>
        <end position="109"/>
    </location>
</feature>
<dbReference type="EMBL" id="MF405918">
    <property type="protein sequence ID" value="QKU34484.1"/>
    <property type="molecule type" value="Genomic_DNA"/>
</dbReference>
<proteinExistence type="predicted"/>
<evidence type="ECO:0000313" key="2">
    <source>
        <dbReference type="EMBL" id="QKU34484.1"/>
    </source>
</evidence>
<accession>A0A6N1NH23</accession>
<feature type="transmembrane region" description="Helical" evidence="1">
    <location>
        <begin position="52"/>
        <end position="77"/>
    </location>
</feature>
<name>A0A6N1NH23_9VIRU</name>
<dbReference type="GeneID" id="80517809"/>
<feature type="transmembrane region" description="Helical" evidence="1">
    <location>
        <begin position="7"/>
        <end position="32"/>
    </location>
</feature>